<evidence type="ECO:0008006" key="4">
    <source>
        <dbReference type="Google" id="ProtNLM"/>
    </source>
</evidence>
<organism evidence="2 3">
    <name type="scientific">Algoriphagus pacificus</name>
    <dbReference type="NCBI Taxonomy" id="2811234"/>
    <lineage>
        <taxon>Bacteria</taxon>
        <taxon>Pseudomonadati</taxon>
        <taxon>Bacteroidota</taxon>
        <taxon>Cytophagia</taxon>
        <taxon>Cytophagales</taxon>
        <taxon>Cyclobacteriaceae</taxon>
        <taxon>Algoriphagus</taxon>
    </lineage>
</organism>
<dbReference type="Proteomes" id="UP000664480">
    <property type="component" value="Unassembled WGS sequence"/>
</dbReference>
<name>A0ABS3CBG9_9BACT</name>
<comment type="caution">
    <text evidence="2">The sequence shown here is derived from an EMBL/GenBank/DDBJ whole genome shotgun (WGS) entry which is preliminary data.</text>
</comment>
<evidence type="ECO:0000313" key="2">
    <source>
        <dbReference type="EMBL" id="MBN7814155.1"/>
    </source>
</evidence>
<feature type="signal peptide" evidence="1">
    <location>
        <begin position="1"/>
        <end position="24"/>
    </location>
</feature>
<reference evidence="2 3" key="1">
    <citation type="submission" date="2021-03" db="EMBL/GenBank/DDBJ databases">
        <title>novel species isolated from a fishpond in China.</title>
        <authorList>
            <person name="Lu H."/>
            <person name="Cai Z."/>
        </authorList>
    </citation>
    <scope>NUCLEOTIDE SEQUENCE [LARGE SCALE GENOMIC DNA]</scope>
    <source>
        <strain evidence="2 3">YJ13C</strain>
    </source>
</reference>
<evidence type="ECO:0000313" key="3">
    <source>
        <dbReference type="Proteomes" id="UP000664480"/>
    </source>
</evidence>
<feature type="chain" id="PRO_5046347374" description="Lipoprotein" evidence="1">
    <location>
        <begin position="25"/>
        <end position="275"/>
    </location>
</feature>
<dbReference type="EMBL" id="JAFKCU010000001">
    <property type="protein sequence ID" value="MBN7814155.1"/>
    <property type="molecule type" value="Genomic_DNA"/>
</dbReference>
<accession>A0ABS3CBG9</accession>
<sequence>MKNFMKFHPILLIALISFLGFSCGSDDDEPAVADTSIVVDVSEVNQKFEDLDNLTLAVLEESGLGARKTETSSPDFCASTEFTKDDATKTITIDFGDGCVSPNGVSRKGKVIIKYSGNLLIPGANIVTTFDGYEVNGYKVEGTRTLTNTGINIITSTITIAVKIENGKITWPDGGFVTISSDEVRQITLGNSGYEASITGTASGNSRDGKPFAAAITDALSLTQSCIESGVYTPSSGLIEFTYLGVKMTLDYGTGSCDKTATLTYPGGVKELTFD</sequence>
<protein>
    <recommendedName>
        <fullName evidence="4">Lipoprotein</fullName>
    </recommendedName>
</protein>
<proteinExistence type="predicted"/>
<evidence type="ECO:0000256" key="1">
    <source>
        <dbReference type="SAM" id="SignalP"/>
    </source>
</evidence>
<keyword evidence="1" id="KW-0732">Signal</keyword>
<dbReference type="RefSeq" id="WP_206584817.1">
    <property type="nucleotide sequence ID" value="NZ_JAFKCU010000001.1"/>
</dbReference>
<keyword evidence="3" id="KW-1185">Reference proteome</keyword>
<gene>
    <name evidence="2" type="ORF">J0A69_01890</name>
</gene>
<dbReference type="PROSITE" id="PS51257">
    <property type="entry name" value="PROKAR_LIPOPROTEIN"/>
    <property type="match status" value="1"/>
</dbReference>